<dbReference type="GO" id="GO:0030335">
    <property type="term" value="P:positive regulation of cell migration"/>
    <property type="evidence" value="ECO:0007669"/>
    <property type="project" value="TreeGrafter"/>
</dbReference>
<dbReference type="GO" id="GO:0030215">
    <property type="term" value="F:semaphorin receptor binding"/>
    <property type="evidence" value="ECO:0007669"/>
    <property type="project" value="InterPro"/>
</dbReference>
<organism evidence="3 4">
    <name type="scientific">Mesorhabditis belari</name>
    <dbReference type="NCBI Taxonomy" id="2138241"/>
    <lineage>
        <taxon>Eukaryota</taxon>
        <taxon>Metazoa</taxon>
        <taxon>Ecdysozoa</taxon>
        <taxon>Nematoda</taxon>
        <taxon>Chromadorea</taxon>
        <taxon>Rhabditida</taxon>
        <taxon>Rhabditina</taxon>
        <taxon>Rhabditomorpha</taxon>
        <taxon>Rhabditoidea</taxon>
        <taxon>Rhabditidae</taxon>
        <taxon>Mesorhabditinae</taxon>
        <taxon>Mesorhabditis</taxon>
    </lineage>
</organism>
<dbReference type="PROSITE" id="PS51004">
    <property type="entry name" value="SEMA"/>
    <property type="match status" value="1"/>
</dbReference>
<dbReference type="InterPro" id="IPR001627">
    <property type="entry name" value="Semap_dom"/>
</dbReference>
<dbReference type="SUPFAM" id="SSF101912">
    <property type="entry name" value="Sema domain"/>
    <property type="match status" value="1"/>
</dbReference>
<comment type="caution">
    <text evidence="1">Lacks conserved residue(s) required for the propagation of feature annotation.</text>
</comment>
<evidence type="ECO:0000313" key="4">
    <source>
        <dbReference type="WBParaSite" id="MBELARI_LOCUS20563"/>
    </source>
</evidence>
<feature type="domain" description="Sema" evidence="2">
    <location>
        <begin position="1"/>
        <end position="104"/>
    </location>
</feature>
<accession>A0AAF3F286</accession>
<dbReference type="GO" id="GO:0045499">
    <property type="term" value="F:chemorepellent activity"/>
    <property type="evidence" value="ECO:0007669"/>
    <property type="project" value="TreeGrafter"/>
</dbReference>
<dbReference type="AlphaFoldDB" id="A0AAF3F286"/>
<name>A0AAF3F286_9BILA</name>
<keyword evidence="3" id="KW-1185">Reference proteome</keyword>
<dbReference type="InterPro" id="IPR027231">
    <property type="entry name" value="Semaphorin"/>
</dbReference>
<evidence type="ECO:0000256" key="1">
    <source>
        <dbReference type="PROSITE-ProRule" id="PRU00352"/>
    </source>
</evidence>
<reference evidence="4" key="1">
    <citation type="submission" date="2024-02" db="UniProtKB">
        <authorList>
            <consortium name="WormBaseParasite"/>
        </authorList>
    </citation>
    <scope>IDENTIFICATION</scope>
</reference>
<dbReference type="InterPro" id="IPR036352">
    <property type="entry name" value="Semap_dom_sf"/>
</dbReference>
<dbReference type="Gene3D" id="2.130.10.10">
    <property type="entry name" value="YVTN repeat-like/Quinoprotein amine dehydrogenase"/>
    <property type="match status" value="1"/>
</dbReference>
<dbReference type="PANTHER" id="PTHR11036">
    <property type="entry name" value="SEMAPHORIN"/>
    <property type="match status" value="1"/>
</dbReference>
<sequence length="104" mass="12048">MRVHLRVPPTKKLGNPRGLPIVYSGIRTGITGENHLIYRPAIVENSREIYPSMRTIYKDDDWLNEPQFVPSFDVGEHVYFFFREIHGNVHLLFRVSHLGNLSSS</sequence>
<dbReference type="GO" id="GO:0007411">
    <property type="term" value="P:axon guidance"/>
    <property type="evidence" value="ECO:0007669"/>
    <property type="project" value="TreeGrafter"/>
</dbReference>
<evidence type="ECO:0000313" key="3">
    <source>
        <dbReference type="Proteomes" id="UP000887575"/>
    </source>
</evidence>
<dbReference type="InterPro" id="IPR015943">
    <property type="entry name" value="WD40/YVTN_repeat-like_dom_sf"/>
</dbReference>
<protein>
    <recommendedName>
        <fullName evidence="2">Sema domain-containing protein</fullName>
    </recommendedName>
</protein>
<dbReference type="Proteomes" id="UP000887575">
    <property type="component" value="Unassembled WGS sequence"/>
</dbReference>
<proteinExistence type="predicted"/>
<dbReference type="WBParaSite" id="MBELARI_LOCUS20563">
    <property type="protein sequence ID" value="MBELARI_LOCUS20563"/>
    <property type="gene ID" value="MBELARI_LOCUS20563"/>
</dbReference>
<dbReference type="PANTHER" id="PTHR11036:SF139">
    <property type="entry name" value="SEMAPHORIN-2A"/>
    <property type="match status" value="1"/>
</dbReference>
<dbReference type="GO" id="GO:0005886">
    <property type="term" value="C:plasma membrane"/>
    <property type="evidence" value="ECO:0007669"/>
    <property type="project" value="TreeGrafter"/>
</dbReference>
<dbReference type="GO" id="GO:0071526">
    <property type="term" value="P:semaphorin-plexin signaling pathway"/>
    <property type="evidence" value="ECO:0007669"/>
    <property type="project" value="TreeGrafter"/>
</dbReference>
<evidence type="ECO:0000259" key="2">
    <source>
        <dbReference type="PROSITE" id="PS51004"/>
    </source>
</evidence>